<dbReference type="PANTHER" id="PTHR48106">
    <property type="entry name" value="QUINONE OXIDOREDUCTASE PIG3-RELATED"/>
    <property type="match status" value="1"/>
</dbReference>
<dbReference type="SUPFAM" id="SSF50129">
    <property type="entry name" value="GroES-like"/>
    <property type="match status" value="1"/>
</dbReference>
<sequence length="336" mass="37928">MTKALLIEKTGGPEVFKSVDINFRVPRSDEALIRHTAIGINYIDIEQRSGFYNLHENTSRRKLPAIVGCQGVGVIKELGEGAVVDVQPGDRVCYATIPYGAYSEERVIKLKYLHKIPDFLSDIDVAACLYSGMVSFYLTCRAYLVMNDFTVMVHAVDTDMGDMLCQWIKARAPGCKIIGTVGSMRKLELLKDIRCELLLNYCEDPEVLRERVHQFTRGYGVNAVYDCIGKDTYMLSLNSLARFGIYVLYEQRSGEIPPISWKAFRARSLFFTHPSLFHYARNHVDSVLAVAEVFHYMRIKKVVPNIALRCRGLDEIPEAHRQIEAGNVSGASVVIF</sequence>
<gene>
    <name evidence="4" type="ORF">GP480_01520</name>
</gene>
<dbReference type="GO" id="GO:0005829">
    <property type="term" value="C:cytosol"/>
    <property type="evidence" value="ECO:0007669"/>
    <property type="project" value="TreeGrafter"/>
</dbReference>
<dbReference type="GO" id="GO:0035925">
    <property type="term" value="F:mRNA 3'-UTR AU-rich region binding"/>
    <property type="evidence" value="ECO:0007669"/>
    <property type="project" value="TreeGrafter"/>
</dbReference>
<evidence type="ECO:0000256" key="1">
    <source>
        <dbReference type="ARBA" id="ARBA00022857"/>
    </source>
</evidence>
<evidence type="ECO:0000313" key="4">
    <source>
        <dbReference type="EMBL" id="QHD65135.1"/>
    </source>
</evidence>
<dbReference type="Gene3D" id="3.90.180.10">
    <property type="entry name" value="Medium-chain alcohol dehydrogenases, catalytic domain"/>
    <property type="match status" value="1"/>
</dbReference>
<evidence type="ECO:0000256" key="2">
    <source>
        <dbReference type="ARBA" id="ARBA00023002"/>
    </source>
</evidence>
<dbReference type="Proteomes" id="UP000464912">
    <property type="component" value="Chromosome"/>
</dbReference>
<dbReference type="AlphaFoldDB" id="A0A6P1G9V5"/>
<feature type="domain" description="Enoyl reductase (ER)" evidence="3">
    <location>
        <begin position="11"/>
        <end position="334"/>
    </location>
</feature>
<reference evidence="4 5" key="2">
    <citation type="journal article" date="2020" name="MBio">
        <title>Isolation and Molecular Analysis of a Novel Neorickettsia Species That Causes Potomac Horse Fever.</title>
        <authorList>
            <person name="Teymournejad O."/>
            <person name="Lin M."/>
            <person name="Bekebrede H."/>
            <person name="Kamr A."/>
            <person name="Toribio R.E."/>
            <person name="Arroyo L.G."/>
            <person name="Baird J.D."/>
            <person name="Rikihisa Y."/>
        </authorList>
    </citation>
    <scope>NUCLEOTIDE SEQUENCE [LARGE SCALE GENOMIC DNA]</scope>
    <source>
        <strain evidence="4 5">Fin17</strain>
    </source>
</reference>
<keyword evidence="5" id="KW-1185">Reference proteome</keyword>
<dbReference type="InterPro" id="IPR013154">
    <property type="entry name" value="ADH-like_N"/>
</dbReference>
<protein>
    <submittedName>
        <fullName evidence="4">Zinc-binding dehydrogenase</fullName>
    </submittedName>
</protein>
<dbReference type="PANTHER" id="PTHR48106:SF13">
    <property type="entry name" value="QUINONE OXIDOREDUCTASE-RELATED"/>
    <property type="match status" value="1"/>
</dbReference>
<dbReference type="GO" id="GO:0003960">
    <property type="term" value="F:quinone reductase (NADPH) activity"/>
    <property type="evidence" value="ECO:0007669"/>
    <property type="project" value="InterPro"/>
</dbReference>
<name>A0A6P1G9V5_9RICK</name>
<evidence type="ECO:0000259" key="3">
    <source>
        <dbReference type="SMART" id="SM00829"/>
    </source>
</evidence>
<organism evidence="4 5">
    <name type="scientific">Neorickettsia findlayensis</name>
    <dbReference type="NCBI Taxonomy" id="2686014"/>
    <lineage>
        <taxon>Bacteria</taxon>
        <taxon>Pseudomonadati</taxon>
        <taxon>Pseudomonadota</taxon>
        <taxon>Alphaproteobacteria</taxon>
        <taxon>Rickettsiales</taxon>
        <taxon>Anaplasmataceae</taxon>
        <taxon>Neorickettsia</taxon>
    </lineage>
</organism>
<dbReference type="Pfam" id="PF00107">
    <property type="entry name" value="ADH_zinc_N"/>
    <property type="match status" value="1"/>
</dbReference>
<dbReference type="InterPro" id="IPR020843">
    <property type="entry name" value="ER"/>
</dbReference>
<dbReference type="SUPFAM" id="SSF51735">
    <property type="entry name" value="NAD(P)-binding Rossmann-fold domains"/>
    <property type="match status" value="1"/>
</dbReference>
<accession>A0A6P1G9V5</accession>
<dbReference type="Gene3D" id="3.40.50.720">
    <property type="entry name" value="NAD(P)-binding Rossmann-like Domain"/>
    <property type="match status" value="1"/>
</dbReference>
<keyword evidence="1" id="KW-0521">NADP</keyword>
<keyword evidence="2" id="KW-0560">Oxidoreductase</keyword>
<dbReference type="InterPro" id="IPR047618">
    <property type="entry name" value="QOR-like"/>
</dbReference>
<dbReference type="RefSeq" id="WP_160095245.1">
    <property type="nucleotide sequence ID" value="NZ_CP047224.1"/>
</dbReference>
<dbReference type="KEGG" id="nef:GP480_01520"/>
<dbReference type="InterPro" id="IPR011032">
    <property type="entry name" value="GroES-like_sf"/>
</dbReference>
<dbReference type="SMART" id="SM00829">
    <property type="entry name" value="PKS_ER"/>
    <property type="match status" value="1"/>
</dbReference>
<reference evidence="4 5" key="1">
    <citation type="journal article" date="2020" name="MBio">
        <title>Erratum for Teymournejad et al., 'Isolation and Molecular Analysis of a Novel Neorickettsia Species That Causes Potomac Horse Fever'.</title>
        <authorList>
            <person name="Teymournejad O."/>
            <person name="Lin M."/>
            <person name="Bekebrede H."/>
            <person name="Kamr A."/>
            <person name="Toribio R.E."/>
            <person name="Arroyo L.G."/>
            <person name="Baird J.D."/>
            <person name="Rikihisa Y."/>
        </authorList>
    </citation>
    <scope>NUCLEOTIDE SEQUENCE [LARGE SCALE GENOMIC DNA]</scope>
    <source>
        <strain evidence="4 5">Fin17</strain>
    </source>
</reference>
<dbReference type="EMBL" id="CP047224">
    <property type="protein sequence ID" value="QHD65135.1"/>
    <property type="molecule type" value="Genomic_DNA"/>
</dbReference>
<dbReference type="GO" id="GO:0070402">
    <property type="term" value="F:NADPH binding"/>
    <property type="evidence" value="ECO:0007669"/>
    <property type="project" value="TreeGrafter"/>
</dbReference>
<dbReference type="InterPro" id="IPR013149">
    <property type="entry name" value="ADH-like_C"/>
</dbReference>
<evidence type="ECO:0000313" key="5">
    <source>
        <dbReference type="Proteomes" id="UP000464912"/>
    </source>
</evidence>
<dbReference type="InterPro" id="IPR036291">
    <property type="entry name" value="NAD(P)-bd_dom_sf"/>
</dbReference>
<proteinExistence type="predicted"/>
<dbReference type="Pfam" id="PF08240">
    <property type="entry name" value="ADH_N"/>
    <property type="match status" value="1"/>
</dbReference>
<dbReference type="CDD" id="cd05286">
    <property type="entry name" value="QOR2"/>
    <property type="match status" value="1"/>
</dbReference>